<organism evidence="1 2">
    <name type="scientific">Colocasia esculenta</name>
    <name type="common">Wild taro</name>
    <name type="synonym">Arum esculentum</name>
    <dbReference type="NCBI Taxonomy" id="4460"/>
    <lineage>
        <taxon>Eukaryota</taxon>
        <taxon>Viridiplantae</taxon>
        <taxon>Streptophyta</taxon>
        <taxon>Embryophyta</taxon>
        <taxon>Tracheophyta</taxon>
        <taxon>Spermatophyta</taxon>
        <taxon>Magnoliopsida</taxon>
        <taxon>Liliopsida</taxon>
        <taxon>Araceae</taxon>
        <taxon>Aroideae</taxon>
        <taxon>Colocasieae</taxon>
        <taxon>Colocasia</taxon>
    </lineage>
</organism>
<protein>
    <submittedName>
        <fullName evidence="1">Uncharacterized protein</fullName>
    </submittedName>
</protein>
<accession>A0A843V3K7</accession>
<gene>
    <name evidence="1" type="ORF">Taro_022332</name>
</gene>
<reference evidence="1" key="1">
    <citation type="submission" date="2017-07" db="EMBL/GenBank/DDBJ databases">
        <title>Taro Niue Genome Assembly and Annotation.</title>
        <authorList>
            <person name="Atibalentja N."/>
            <person name="Keating K."/>
            <person name="Fields C.J."/>
        </authorList>
    </citation>
    <scope>NUCLEOTIDE SEQUENCE</scope>
    <source>
        <strain evidence="1">Niue_2</strain>
        <tissue evidence="1">Leaf</tissue>
    </source>
</reference>
<evidence type="ECO:0000313" key="2">
    <source>
        <dbReference type="Proteomes" id="UP000652761"/>
    </source>
</evidence>
<proteinExistence type="predicted"/>
<name>A0A843V3K7_COLES</name>
<comment type="caution">
    <text evidence="1">The sequence shown here is derived from an EMBL/GenBank/DDBJ whole genome shotgun (WGS) entry which is preliminary data.</text>
</comment>
<sequence length="269" mass="30930">MFAKQMGRMSAKQSRLPSFLRFIFREYHSSHISSQVLAPLISECERLTPPLWAIIYKETNLQLEAINSSLFHQDKPSLSAEAFMDLNSINPIQEIYVQWAARYIAFYALKQDLIDQKIFYPISLDRFLHRASFGKNTYFRFILDPDQYAEFLDQQQTLYIQRATPSMGPNFSVASGVFQQTFEDLEIKAWAVISQHASLPGGIQGVVPFWTKEDLLVSRVVVFPFRLKEDQLRLGVRIREGDSTLISEILRHCSGTGRRSPVERSSEPG</sequence>
<keyword evidence="2" id="KW-1185">Reference proteome</keyword>
<dbReference type="Proteomes" id="UP000652761">
    <property type="component" value="Unassembled WGS sequence"/>
</dbReference>
<dbReference type="AlphaFoldDB" id="A0A843V3K7"/>
<dbReference type="EMBL" id="NMUH01001175">
    <property type="protein sequence ID" value="MQL89756.1"/>
    <property type="molecule type" value="Genomic_DNA"/>
</dbReference>
<evidence type="ECO:0000313" key="1">
    <source>
        <dbReference type="EMBL" id="MQL89756.1"/>
    </source>
</evidence>